<feature type="domain" description="Tyrosine-protein phosphatase" evidence="4">
    <location>
        <begin position="100"/>
        <end position="246"/>
    </location>
</feature>
<dbReference type="PANTHER" id="PTHR30492:SF0">
    <property type="entry name" value="METHYLGLYOXAL SYNTHASE"/>
    <property type="match status" value="1"/>
</dbReference>
<reference evidence="7 8" key="1">
    <citation type="submission" date="2022-10" db="EMBL/GenBank/DDBJ databases">
        <title>Aestuariibacter sp. AA17 isolated from Montipora capitata coral fragment.</title>
        <authorList>
            <person name="Emsley S.A."/>
            <person name="Pfannmuller K.M."/>
            <person name="Loughran R.M."/>
            <person name="Shlafstein M."/>
            <person name="Papke E."/>
            <person name="Saw J.H."/>
            <person name="Ushijima B."/>
            <person name="Videau P."/>
        </authorList>
    </citation>
    <scope>NUCLEOTIDE SEQUENCE [LARGE SCALE GENOMIC DNA]</scope>
    <source>
        <strain evidence="7 8">AA17</strain>
    </source>
</reference>
<evidence type="ECO:0000259" key="4">
    <source>
        <dbReference type="PROSITE" id="PS50054"/>
    </source>
</evidence>
<dbReference type="InterPro" id="IPR000340">
    <property type="entry name" value="Dual-sp_phosphatase_cat-dom"/>
</dbReference>
<keyword evidence="3" id="KW-0812">Transmembrane</keyword>
<feature type="transmembrane region" description="Helical" evidence="3">
    <location>
        <begin position="12"/>
        <end position="29"/>
    </location>
</feature>
<dbReference type="GO" id="GO:0016301">
    <property type="term" value="F:kinase activity"/>
    <property type="evidence" value="ECO:0007669"/>
    <property type="project" value="UniProtKB-KW"/>
</dbReference>
<dbReference type="PROSITE" id="PS50054">
    <property type="entry name" value="TYR_PHOSPHATASE_DUAL"/>
    <property type="match status" value="1"/>
</dbReference>
<dbReference type="NCBIfam" id="NF009025">
    <property type="entry name" value="PRK12361.1"/>
    <property type="match status" value="1"/>
</dbReference>
<accession>A0ABT3A908</accession>
<dbReference type="Gene3D" id="2.60.200.40">
    <property type="match status" value="1"/>
</dbReference>
<dbReference type="PROSITE" id="PS50146">
    <property type="entry name" value="DAGK"/>
    <property type="match status" value="1"/>
</dbReference>
<dbReference type="SMART" id="SM00195">
    <property type="entry name" value="DSPc"/>
    <property type="match status" value="1"/>
</dbReference>
<keyword evidence="7" id="KW-0808">Transferase</keyword>
<comment type="caution">
    <text evidence="7">The sequence shown here is derived from an EMBL/GenBank/DDBJ whole genome shotgun (WGS) entry which is preliminary data.</text>
</comment>
<keyword evidence="3" id="KW-1133">Transmembrane helix</keyword>
<feature type="domain" description="DAGKc" evidence="6">
    <location>
        <begin position="247"/>
        <end position="380"/>
    </location>
</feature>
<dbReference type="SUPFAM" id="SSF52799">
    <property type="entry name" value="(Phosphotyrosine protein) phosphatases II"/>
    <property type="match status" value="1"/>
</dbReference>
<dbReference type="Pfam" id="PF19279">
    <property type="entry name" value="YegS_C"/>
    <property type="match status" value="1"/>
</dbReference>
<dbReference type="EMBL" id="JAOWKX010000005">
    <property type="protein sequence ID" value="MCV2885153.1"/>
    <property type="molecule type" value="Genomic_DNA"/>
</dbReference>
<keyword evidence="1" id="KW-0378">Hydrolase</keyword>
<dbReference type="Proteomes" id="UP001652504">
    <property type="component" value="Unassembled WGS sequence"/>
</dbReference>
<proteinExistence type="predicted"/>
<dbReference type="SUPFAM" id="SSF111331">
    <property type="entry name" value="NAD kinase/diacylglycerol kinase-like"/>
    <property type="match status" value="1"/>
</dbReference>
<dbReference type="PROSITE" id="PS00383">
    <property type="entry name" value="TYR_PHOSPHATASE_1"/>
    <property type="match status" value="1"/>
</dbReference>
<dbReference type="InterPro" id="IPR017438">
    <property type="entry name" value="ATP-NAD_kinase_N"/>
</dbReference>
<evidence type="ECO:0000256" key="2">
    <source>
        <dbReference type="ARBA" id="ARBA00022912"/>
    </source>
</evidence>
<dbReference type="SMART" id="SM00046">
    <property type="entry name" value="DAGKc"/>
    <property type="match status" value="1"/>
</dbReference>
<dbReference type="InterPro" id="IPR029021">
    <property type="entry name" value="Prot-tyrosine_phosphatase-like"/>
</dbReference>
<dbReference type="Gene3D" id="3.90.190.10">
    <property type="entry name" value="Protein tyrosine phosphatase superfamily"/>
    <property type="match status" value="1"/>
</dbReference>
<evidence type="ECO:0000256" key="1">
    <source>
        <dbReference type="ARBA" id="ARBA00022801"/>
    </source>
</evidence>
<evidence type="ECO:0000313" key="8">
    <source>
        <dbReference type="Proteomes" id="UP001652504"/>
    </source>
</evidence>
<dbReference type="CDD" id="cd14498">
    <property type="entry name" value="DSP"/>
    <property type="match status" value="1"/>
</dbReference>
<keyword evidence="8" id="KW-1185">Reference proteome</keyword>
<keyword evidence="3" id="KW-0472">Membrane</keyword>
<dbReference type="Pfam" id="PF00781">
    <property type="entry name" value="DAGK_cat"/>
    <property type="match status" value="1"/>
</dbReference>
<evidence type="ECO:0000259" key="5">
    <source>
        <dbReference type="PROSITE" id="PS50056"/>
    </source>
</evidence>
<dbReference type="RefSeq" id="WP_263712444.1">
    <property type="nucleotide sequence ID" value="NZ_JAOWKX010000005.1"/>
</dbReference>
<dbReference type="InterPro" id="IPR016130">
    <property type="entry name" value="Tyr_Pase_AS"/>
</dbReference>
<dbReference type="PROSITE" id="PS50056">
    <property type="entry name" value="TYR_PHOSPHATASE_2"/>
    <property type="match status" value="1"/>
</dbReference>
<evidence type="ECO:0000256" key="3">
    <source>
        <dbReference type="SAM" id="Phobius"/>
    </source>
</evidence>
<protein>
    <submittedName>
        <fullName evidence="7">Diacylglycerol kinase family protein</fullName>
    </submittedName>
</protein>
<organism evidence="7 8">
    <name type="scientific">Fluctibacter corallii</name>
    <dbReference type="NCBI Taxonomy" id="2984329"/>
    <lineage>
        <taxon>Bacteria</taxon>
        <taxon>Pseudomonadati</taxon>
        <taxon>Pseudomonadota</taxon>
        <taxon>Gammaproteobacteria</taxon>
        <taxon>Alteromonadales</taxon>
        <taxon>Alteromonadaceae</taxon>
        <taxon>Fluctibacter</taxon>
    </lineage>
</organism>
<keyword evidence="7" id="KW-0418">Kinase</keyword>
<sequence>MAAKSLLKNAALHYLLGASLALGIGIALFSMLGLWFIGALMVWTACALGIVSAAYFFSYGRLFRKRHDGRIPIWAKVVFLPFFIGIHIYNRIARFKDGTDALHKITDGLYLARRITPLDIPLLIEKEIGGILDVTAEFDALQFTAYELEVDYLNIPVLDHDVPSESQLIKALNWIHQHRRKNQNVIVHCALGKGRSGITVLAYMAMISKNQPLEDVVEYVQQQSERFSPNKKQMRWLERLHSQEKLAFDQHAYLIVNPVSGGGKWDQYKLEILSVLEAYLDVTIHETKENESLEGVVNDAISQGANLIIAAGGDGTLTAVAEALIDKDITFGVIPLGTANALCQVLLGAEFYTQPIEASCKAIIEGHTQTIDVAKCNGKLSLLMVGLGFEQRMIAYADRDEKNHSGVGAYLQGFFHAVGENEAFEATLTCDDLPSQTIKTVSLVAANAAPFTSVLAQGGGRPDLTDGQLDLTWLEATAHPISNIANLMDLWSAGASESSSSGVGHQRAKTVKIETSPPQDYVIDGELVGKTPITVETLPASLRILVSNDSEVSLKEQ</sequence>
<feature type="transmembrane region" description="Helical" evidence="3">
    <location>
        <begin position="71"/>
        <end position="89"/>
    </location>
</feature>
<evidence type="ECO:0000313" key="7">
    <source>
        <dbReference type="EMBL" id="MCV2885153.1"/>
    </source>
</evidence>
<dbReference type="SMART" id="SM00404">
    <property type="entry name" value="PTPc_motif"/>
    <property type="match status" value="1"/>
</dbReference>
<feature type="transmembrane region" description="Helical" evidence="3">
    <location>
        <begin position="35"/>
        <end position="59"/>
    </location>
</feature>
<gene>
    <name evidence="7" type="ORF">OE749_10665</name>
</gene>
<dbReference type="InterPro" id="IPR000387">
    <property type="entry name" value="Tyr_Pase_dom"/>
</dbReference>
<name>A0ABT3A908_9ALTE</name>
<dbReference type="Pfam" id="PF00782">
    <property type="entry name" value="DSPc"/>
    <property type="match status" value="1"/>
</dbReference>
<dbReference type="InterPro" id="IPR016064">
    <property type="entry name" value="NAD/diacylglycerol_kinase_sf"/>
</dbReference>
<dbReference type="InterPro" id="IPR003595">
    <property type="entry name" value="Tyr_Pase_cat"/>
</dbReference>
<dbReference type="InterPro" id="IPR020422">
    <property type="entry name" value="TYR_PHOSPHATASE_DUAL_dom"/>
</dbReference>
<keyword evidence="2" id="KW-0904">Protein phosphatase</keyword>
<evidence type="ECO:0000259" key="6">
    <source>
        <dbReference type="PROSITE" id="PS50146"/>
    </source>
</evidence>
<dbReference type="Gene3D" id="3.40.50.10330">
    <property type="entry name" value="Probable inorganic polyphosphate/atp-NAD kinase, domain 1"/>
    <property type="match status" value="1"/>
</dbReference>
<dbReference type="PANTHER" id="PTHR30492">
    <property type="entry name" value="METHYLGLYOXAL SYNTHASE"/>
    <property type="match status" value="1"/>
</dbReference>
<feature type="domain" description="Tyrosine specific protein phosphatases" evidence="5">
    <location>
        <begin position="166"/>
        <end position="235"/>
    </location>
</feature>
<dbReference type="InterPro" id="IPR004363">
    <property type="entry name" value="Methylgl_synth"/>
</dbReference>
<dbReference type="InterPro" id="IPR045540">
    <property type="entry name" value="YegS/DAGK_C"/>
</dbReference>
<dbReference type="InterPro" id="IPR001206">
    <property type="entry name" value="Diacylglycerol_kinase_cat_dom"/>
</dbReference>